<dbReference type="InterPro" id="IPR036010">
    <property type="entry name" value="2Fe-2S_ferredoxin-like_sf"/>
</dbReference>
<reference evidence="24 25" key="1">
    <citation type="submission" date="2011-02" db="EMBL/GenBank/DDBJ databases">
        <title>The Genome Sequence of Sphaeroforma arctica JP610.</title>
        <authorList>
            <consortium name="The Broad Institute Genome Sequencing Platform"/>
            <person name="Russ C."/>
            <person name="Cuomo C."/>
            <person name="Young S.K."/>
            <person name="Zeng Q."/>
            <person name="Gargeya S."/>
            <person name="Alvarado L."/>
            <person name="Berlin A."/>
            <person name="Chapman S.B."/>
            <person name="Chen Z."/>
            <person name="Freedman E."/>
            <person name="Gellesch M."/>
            <person name="Goldberg J."/>
            <person name="Griggs A."/>
            <person name="Gujja S."/>
            <person name="Heilman E."/>
            <person name="Heiman D."/>
            <person name="Howarth C."/>
            <person name="Mehta T."/>
            <person name="Neiman D."/>
            <person name="Pearson M."/>
            <person name="Roberts A."/>
            <person name="Saif S."/>
            <person name="Shea T."/>
            <person name="Shenoy N."/>
            <person name="Sisk P."/>
            <person name="Stolte C."/>
            <person name="Sykes S."/>
            <person name="White J."/>
            <person name="Yandava C."/>
            <person name="Burger G."/>
            <person name="Gray M.W."/>
            <person name="Holland P.W.H."/>
            <person name="King N."/>
            <person name="Lang F.B.F."/>
            <person name="Roger A.J."/>
            <person name="Ruiz-Trillo I."/>
            <person name="Haas B."/>
            <person name="Nusbaum C."/>
            <person name="Birren B."/>
        </authorList>
    </citation>
    <scope>NUCLEOTIDE SEQUENCE [LARGE SCALE GENOMIC DNA]</scope>
    <source>
        <strain evidence="24 25">JP610</strain>
    </source>
</reference>
<dbReference type="Gene3D" id="3.90.1170.50">
    <property type="entry name" value="Aldehyde oxidase/xanthine dehydrogenase, a/b hammerhead"/>
    <property type="match status" value="1"/>
</dbReference>
<feature type="binding site" evidence="20">
    <location>
        <position position="160"/>
    </location>
    <ligand>
        <name>[2Fe-2S] cluster</name>
        <dbReference type="ChEBI" id="CHEBI:190135"/>
        <label>2</label>
    </ligand>
</feature>
<keyword evidence="7 20" id="KW-0001">2Fe-2S</keyword>
<protein>
    <recommendedName>
        <fullName evidence="4">xanthine dehydrogenase</fullName>
        <ecNumber evidence="4">1.17.1.4</ecNumber>
    </recommendedName>
</protein>
<dbReference type="InterPro" id="IPR000674">
    <property type="entry name" value="Ald_Oxase/Xan_DH_a/b"/>
</dbReference>
<dbReference type="InterPro" id="IPR036318">
    <property type="entry name" value="FAD-bd_PCMH-like_sf"/>
</dbReference>
<dbReference type="InterPro" id="IPR016167">
    <property type="entry name" value="FAD-bd_PCMH_sub1"/>
</dbReference>
<evidence type="ECO:0000313" key="25">
    <source>
        <dbReference type="Proteomes" id="UP000054560"/>
    </source>
</evidence>
<dbReference type="PROSITE" id="PS00197">
    <property type="entry name" value="2FE2S_FER_1"/>
    <property type="match status" value="1"/>
</dbReference>
<feature type="binding site" evidence="20">
    <location>
        <position position="128"/>
    </location>
    <ligand>
        <name>[2Fe-2S] cluster</name>
        <dbReference type="ChEBI" id="CHEBI:190135"/>
        <label>2</label>
    </ligand>
</feature>
<dbReference type="Gene3D" id="1.10.150.120">
    <property type="entry name" value="[2Fe-2S]-binding domain"/>
    <property type="match status" value="1"/>
</dbReference>
<comment type="catalytic activity">
    <reaction evidence="16">
        <text>xanthine + NAD(+) + H2O = urate + NADH + H(+)</text>
        <dbReference type="Rhea" id="RHEA:16669"/>
        <dbReference type="ChEBI" id="CHEBI:15377"/>
        <dbReference type="ChEBI" id="CHEBI:15378"/>
        <dbReference type="ChEBI" id="CHEBI:17712"/>
        <dbReference type="ChEBI" id="CHEBI:17775"/>
        <dbReference type="ChEBI" id="CHEBI:57540"/>
        <dbReference type="ChEBI" id="CHEBI:57945"/>
        <dbReference type="EC" id="1.17.1.4"/>
    </reaction>
</comment>
<dbReference type="PIRSF" id="PIRSF000127">
    <property type="entry name" value="Xanthine_DH"/>
    <property type="match status" value="1"/>
</dbReference>
<feature type="binding site" evidence="20">
    <location>
        <position position="957"/>
    </location>
    <ligand>
        <name>Mo-molybdopterin</name>
        <dbReference type="ChEBI" id="CHEBI:71302"/>
    </ligand>
    <ligandPart>
        <name>Mo</name>
        <dbReference type="ChEBI" id="CHEBI:28685"/>
    </ligandPart>
</feature>
<feature type="binding site" evidence="20">
    <location>
        <position position="843"/>
    </location>
    <ligand>
        <name>Mo-molybdopterin</name>
        <dbReference type="ChEBI" id="CHEBI:71302"/>
    </ligand>
    <ligandPart>
        <name>Mo</name>
        <dbReference type="ChEBI" id="CHEBI:28685"/>
    </ligandPart>
</feature>
<feature type="binding site" evidence="20">
    <location>
        <position position="1124"/>
    </location>
    <ligand>
        <name>Mo-molybdopterin</name>
        <dbReference type="ChEBI" id="CHEBI:71302"/>
    </ligand>
    <ligandPart>
        <name>Mo</name>
        <dbReference type="ChEBI" id="CHEBI:28685"/>
    </ligandPart>
</feature>
<dbReference type="SUPFAM" id="SSF47741">
    <property type="entry name" value="CO dehydrogenase ISP C-domain like"/>
    <property type="match status" value="1"/>
</dbReference>
<evidence type="ECO:0000256" key="11">
    <source>
        <dbReference type="ARBA" id="ARBA00023004"/>
    </source>
</evidence>
<dbReference type="Pfam" id="PF00941">
    <property type="entry name" value="FAD_binding_5"/>
    <property type="match status" value="1"/>
</dbReference>
<evidence type="ECO:0000256" key="6">
    <source>
        <dbReference type="ARBA" id="ARBA00022630"/>
    </source>
</evidence>
<dbReference type="eggNOG" id="KOG0430">
    <property type="taxonomic scope" value="Eukaryota"/>
</dbReference>
<feature type="binding site" evidence="19">
    <location>
        <position position="925"/>
    </location>
    <ligand>
        <name>substrate</name>
    </ligand>
</feature>
<dbReference type="SMART" id="SM01092">
    <property type="entry name" value="CO_deh_flav_C"/>
    <property type="match status" value="1"/>
</dbReference>
<keyword evidence="12 20" id="KW-0411">Iron-sulfur</keyword>
<dbReference type="InterPro" id="IPR006058">
    <property type="entry name" value="2Fe2S_fd_BS"/>
</dbReference>
<comment type="similarity">
    <text evidence="3">Belongs to the xanthine dehydrogenase family.</text>
</comment>
<dbReference type="InterPro" id="IPR046867">
    <property type="entry name" value="AldOxase/xan_DH_MoCoBD2"/>
</dbReference>
<dbReference type="PROSITE" id="PS51387">
    <property type="entry name" value="FAD_PCMH"/>
    <property type="match status" value="1"/>
</dbReference>
<dbReference type="CDD" id="cd00207">
    <property type="entry name" value="fer2"/>
    <property type="match status" value="1"/>
</dbReference>
<evidence type="ECO:0000313" key="24">
    <source>
        <dbReference type="EMBL" id="KNC81268.1"/>
    </source>
</evidence>
<dbReference type="Pfam" id="PF03450">
    <property type="entry name" value="CO_deh_flav_C"/>
    <property type="match status" value="1"/>
</dbReference>
<dbReference type="SUPFAM" id="SSF55447">
    <property type="entry name" value="CO dehydrogenase flavoprotein C-terminal domain-like"/>
    <property type="match status" value="1"/>
</dbReference>
<dbReference type="Pfam" id="PF00111">
    <property type="entry name" value="Fer2"/>
    <property type="match status" value="1"/>
</dbReference>
<keyword evidence="6" id="KW-0285">Flavoprotein</keyword>
<feature type="binding site" evidence="19">
    <location>
        <position position="393"/>
    </location>
    <ligand>
        <name>FAD</name>
        <dbReference type="ChEBI" id="CHEBI:57692"/>
    </ligand>
</feature>
<feature type="binding site" evidence="20">
    <location>
        <position position="812"/>
    </location>
    <ligand>
        <name>Mo-molybdopterin</name>
        <dbReference type="ChEBI" id="CHEBI:71302"/>
    </ligand>
    <ligandPart>
        <name>Mo</name>
        <dbReference type="ChEBI" id="CHEBI:28685"/>
    </ligandPart>
</feature>
<dbReference type="GO" id="GO:0005777">
    <property type="term" value="C:peroxisome"/>
    <property type="evidence" value="ECO:0007669"/>
    <property type="project" value="UniProtKB-SubCell"/>
</dbReference>
<dbReference type="InterPro" id="IPR002888">
    <property type="entry name" value="2Fe-2S-bd"/>
</dbReference>
<name>A0A0L0FZ72_9EUKA</name>
<keyword evidence="9 19" id="KW-0274">FAD</keyword>
<evidence type="ECO:0000256" key="9">
    <source>
        <dbReference type="ARBA" id="ARBA00022827"/>
    </source>
</evidence>
<evidence type="ECO:0000256" key="12">
    <source>
        <dbReference type="ARBA" id="ARBA00023014"/>
    </source>
</evidence>
<feature type="binding site" evidence="20">
    <location>
        <position position="64"/>
    </location>
    <ligand>
        <name>[2Fe-2S] cluster</name>
        <dbReference type="ChEBI" id="CHEBI:190135"/>
        <label>1</label>
    </ligand>
</feature>
<dbReference type="Gene3D" id="3.30.43.10">
    <property type="entry name" value="Uridine Diphospho-n-acetylenolpyruvylglucosamine Reductase, domain 2"/>
    <property type="match status" value="1"/>
</dbReference>
<dbReference type="SUPFAM" id="SSF56176">
    <property type="entry name" value="FAD-binding/transporter-associated domain-like"/>
    <property type="match status" value="1"/>
</dbReference>
<feature type="active site" description="Proton acceptor" evidence="18">
    <location>
        <position position="1312"/>
    </location>
</feature>
<evidence type="ECO:0000259" key="23">
    <source>
        <dbReference type="PROSITE" id="PS51387"/>
    </source>
</evidence>
<dbReference type="InterPro" id="IPR002346">
    <property type="entry name" value="Mopterin_DH_FAD-bd"/>
</dbReference>
<comment type="subcellular location">
    <subcellularLocation>
        <location evidence="2">Peroxisome</location>
    </subcellularLocation>
</comment>
<dbReference type="Proteomes" id="UP000054560">
    <property type="component" value="Unassembled WGS sequence"/>
</dbReference>
<dbReference type="EMBL" id="KQ242051">
    <property type="protein sequence ID" value="KNC81268.1"/>
    <property type="molecule type" value="Genomic_DNA"/>
</dbReference>
<organism evidence="24 25">
    <name type="scientific">Sphaeroforma arctica JP610</name>
    <dbReference type="NCBI Taxonomy" id="667725"/>
    <lineage>
        <taxon>Eukaryota</taxon>
        <taxon>Ichthyosporea</taxon>
        <taxon>Ichthyophonida</taxon>
        <taxon>Sphaeroforma</taxon>
    </lineage>
</organism>
<sequence length="1381" mass="152373">MVHITNALYKDHAPYRSEFITYVNGHRIMRDNVQPEMTLLQFLREDLGLTGTKLGCAEGGCGACTVMLSHIDHNDKVVHRNVNACLMPLCAVANMAVTTVEGIGNTKKALHAVQERLAKAHGSQCGFCTPGIVMSMYTLLRNNSNPSVEDIEHAFDGNLCRCTGYRPIYDAFRTFAGIYKEPKSNDTGKANGCPMGADCCKNGGSGKKAPTTQANGCCDDDAAYENTVNPNRSAYTPYDPSQEPIFPPGLRRKGVLTTGLEYKGERMTWYTPTCLEEALRLKHIHPEAKMVFGNTELGVETKFKGMQYPVFIHAMHVRELNDFQEFEDGVAIGVGTTLADMERRFREIMDKNGAEKTQTLASAVEMLEWFAGNQIRNVAAIGGNIATASPISDLNPLWVASGASVTVQCHNKEPRIVPMTEFFLKYRTTALKQDDVLVSLHIPFTKKNEFVESYKQARRKDDDIAIVNSALRVRLTDSGTNDAGKPIYTVAECSMCFGGVGPISVQAKETAQWLVGQVWGREGLLEDACGRLTQEIYLPAHTPGGMAEYRMSLVTSFFFKFFISISGKIQHDIPASWKSSAERYERPVSKSAQVFKRMEPEAKTMPTPLPQPGHEILHKPTAHVSADKQTSGEALYVDDIVDVKGTLYAGIVWSKHAHAEILEVDISVAMEMDGVYDVLYAKDVPGENKQGPVIKDEELIRSKTVTSFGQFVAVVLADTHERAQLAAKKVAVEYKVLTPVLTIEEALGSENAGFSPVRCLERGNVHEAWDSCDYVIEGEARTGAQEHFYLETMASYVIPKESGELEMHVSTQAPTKTQMQAAIVAGVPANRVTCKVKRMGGGFGGKESRSVMLSSLCAMSAVVVGKPVKCMLDRDEDMISSGHRHPFLCKYKVGFNKDGRVIACHMRMWANGGYSMDLSEAVVDRAIFHCENVYRYANFRAEGQVVRTNTVSNTAFRGFGAPQAMFFAEVVMDDVVRTTGLPAMQVKQMNMYKVGEETHYCMKLQHYDADRCLVKVMEKGHYEQRCAEIAEFNRKNRFRKRGIQAVGTKFGISFTINHLNQAGALVHVYLDGSVLVTHGGTEMGQGLHTKIYAVVCNEFGISPDRVYINETATDKVPNTSPTAASASSDLNGAAVRNACLIIIERLQPYLYDENEDGTKTTRTFQDAVNRAYLDCVSLSTTGYFSTPGIGFDFIKGEGKPFHYHSYGAAMSEVEIDTLTGEVQILQTDLCMDVGQSINPAIDVGQIEGAFMQGVGLFTMEELLWSAEGRLRTVGPGMYKIPGFRDIPQTFNVHLLEESFCTRAVYRSKAVGEPPLFLAVSVHSAIKDAIAAARADEGISGRFRLDAPATCERIRLLCTDKITSHIKVGELEEGKQPWFIRP</sequence>
<keyword evidence="10" id="KW-0560">Oxidoreductase</keyword>
<feature type="binding site" evidence="19">
    <location>
        <position position="1055"/>
    </location>
    <ligand>
        <name>substrate</name>
    </ligand>
</feature>
<evidence type="ECO:0000256" key="1">
    <source>
        <dbReference type="ARBA" id="ARBA00001974"/>
    </source>
</evidence>
<dbReference type="GO" id="GO:0071949">
    <property type="term" value="F:FAD binding"/>
    <property type="evidence" value="ECO:0007669"/>
    <property type="project" value="InterPro"/>
</dbReference>
<dbReference type="PANTHER" id="PTHR45444:SF3">
    <property type="entry name" value="XANTHINE DEHYDROGENASE"/>
    <property type="match status" value="1"/>
</dbReference>
<feature type="domain" description="2Fe-2S ferredoxin-type" evidence="22">
    <location>
        <begin position="17"/>
        <end position="103"/>
    </location>
</feature>
<dbReference type="GeneID" id="25906903"/>
<feature type="binding site" evidence="20">
    <location>
        <position position="162"/>
    </location>
    <ligand>
        <name>[2Fe-2S] cluster</name>
        <dbReference type="ChEBI" id="CHEBI:190135"/>
        <label>2</label>
    </ligand>
</feature>
<dbReference type="Pfam" id="PF01799">
    <property type="entry name" value="Fer2_2"/>
    <property type="match status" value="1"/>
</dbReference>
<keyword evidence="14" id="KW-0576">Peroxisome</keyword>
<accession>A0A0L0FZ72</accession>
<dbReference type="InterPro" id="IPR036856">
    <property type="entry name" value="Ald_Oxase/Xan_DH_a/b_sf"/>
</dbReference>
<evidence type="ECO:0000256" key="17">
    <source>
        <dbReference type="ARBA" id="ARBA00049517"/>
    </source>
</evidence>
<dbReference type="Gene3D" id="3.30.365.10">
    <property type="entry name" value="Aldehyde oxidase/xanthine dehydrogenase, molybdopterin binding domain"/>
    <property type="match status" value="4"/>
</dbReference>
<dbReference type="GO" id="GO:0005506">
    <property type="term" value="F:iron ion binding"/>
    <property type="evidence" value="ECO:0007669"/>
    <property type="project" value="InterPro"/>
</dbReference>
<dbReference type="STRING" id="667725.A0A0L0FZ72"/>
<feature type="binding site" evidence="20">
    <location>
        <position position="56"/>
    </location>
    <ligand>
        <name>[2Fe-2S] cluster</name>
        <dbReference type="ChEBI" id="CHEBI:190135"/>
        <label>1</label>
    </ligand>
</feature>
<dbReference type="PROSITE" id="PS51085">
    <property type="entry name" value="2FE2S_FER_2"/>
    <property type="match status" value="1"/>
</dbReference>
<dbReference type="NCBIfam" id="TIGR02963">
    <property type="entry name" value="xanthine_xdhA"/>
    <property type="match status" value="1"/>
</dbReference>
<dbReference type="OrthoDB" id="8300278at2759"/>
<feature type="binding site" evidence="19">
    <location>
        <position position="959"/>
    </location>
    <ligand>
        <name>substrate</name>
    </ligand>
</feature>
<evidence type="ECO:0000256" key="13">
    <source>
        <dbReference type="ARBA" id="ARBA00023027"/>
    </source>
</evidence>
<feature type="binding site" evidence="20">
    <location>
        <position position="61"/>
    </location>
    <ligand>
        <name>[2Fe-2S] cluster</name>
        <dbReference type="ChEBI" id="CHEBI:190135"/>
        <label>1</label>
    </ligand>
</feature>
<dbReference type="Pfam" id="PF01315">
    <property type="entry name" value="Ald_Xan_dh_C"/>
    <property type="match status" value="1"/>
</dbReference>
<comment type="cofactor">
    <cofactor evidence="20">
        <name>[2Fe-2S] cluster</name>
        <dbReference type="ChEBI" id="CHEBI:190135"/>
    </cofactor>
    <text evidence="20">Binds 2 [2Fe-2S] clusters.</text>
</comment>
<feature type="region of interest" description="Disordered" evidence="21">
    <location>
        <begin position="230"/>
        <end position="250"/>
    </location>
</feature>
<evidence type="ECO:0000256" key="3">
    <source>
        <dbReference type="ARBA" id="ARBA00006849"/>
    </source>
</evidence>
<evidence type="ECO:0000259" key="22">
    <source>
        <dbReference type="PROSITE" id="PS51085"/>
    </source>
</evidence>
<evidence type="ECO:0000256" key="4">
    <source>
        <dbReference type="ARBA" id="ARBA00013123"/>
    </source>
</evidence>
<dbReference type="Gene3D" id="3.30.465.10">
    <property type="match status" value="1"/>
</dbReference>
<feature type="binding site" evidence="20">
    <location>
        <position position="85"/>
    </location>
    <ligand>
        <name>[2Fe-2S] cluster</name>
        <dbReference type="ChEBI" id="CHEBI:190135"/>
        <label>1</label>
    </ligand>
</feature>
<evidence type="ECO:0000256" key="19">
    <source>
        <dbReference type="PIRSR" id="PIRSR000127-2"/>
    </source>
</evidence>
<dbReference type="SUPFAM" id="SSF54665">
    <property type="entry name" value="CO dehydrogenase molybdoprotein N-domain-like"/>
    <property type="match status" value="1"/>
</dbReference>
<dbReference type="InterPro" id="IPR036683">
    <property type="entry name" value="CO_DH_flav_C_dom_sf"/>
</dbReference>
<keyword evidence="13" id="KW-0520">NAD</keyword>
<evidence type="ECO:0000256" key="15">
    <source>
        <dbReference type="ARBA" id="ARBA00034078"/>
    </source>
</evidence>
<gene>
    <name evidence="24" type="ORF">SARC_06399</name>
</gene>
<dbReference type="InterPro" id="IPR012675">
    <property type="entry name" value="Beta-grasp_dom_sf"/>
</dbReference>
<dbReference type="SUPFAM" id="SSF54292">
    <property type="entry name" value="2Fe-2S ferredoxin-like"/>
    <property type="match status" value="1"/>
</dbReference>
<feature type="binding site" evidence="19">
    <location>
        <position position="455"/>
    </location>
    <ligand>
        <name>FAD</name>
        <dbReference type="ChEBI" id="CHEBI:57692"/>
    </ligand>
</feature>
<dbReference type="RefSeq" id="XP_014155170.1">
    <property type="nucleotide sequence ID" value="XM_014299695.1"/>
</dbReference>
<dbReference type="InterPro" id="IPR005107">
    <property type="entry name" value="CO_DH_flav_C"/>
</dbReference>
<evidence type="ECO:0000256" key="7">
    <source>
        <dbReference type="ARBA" id="ARBA00022714"/>
    </source>
</evidence>
<evidence type="ECO:0000256" key="10">
    <source>
        <dbReference type="ARBA" id="ARBA00023002"/>
    </source>
</evidence>
<dbReference type="InterPro" id="IPR008274">
    <property type="entry name" value="AldOxase/xan_DH_MoCoBD1"/>
</dbReference>
<dbReference type="Gene3D" id="3.30.390.50">
    <property type="entry name" value="CO dehydrogenase flavoprotein, C-terminal domain"/>
    <property type="match status" value="1"/>
</dbReference>
<dbReference type="FunFam" id="3.30.365.10:FF:000003">
    <property type="entry name" value="Aldehyde oxidase 1"/>
    <property type="match status" value="1"/>
</dbReference>
<feature type="domain" description="FAD-binding PCMH-type" evidence="23">
    <location>
        <begin position="262"/>
        <end position="447"/>
    </location>
</feature>
<dbReference type="InterPro" id="IPR016169">
    <property type="entry name" value="FAD-bd_PCMH_sub2"/>
</dbReference>
<keyword evidence="11 20" id="KW-0408">Iron</keyword>
<dbReference type="InterPro" id="IPR036884">
    <property type="entry name" value="2Fe-2S-bd_dom_sf"/>
</dbReference>
<dbReference type="Gene3D" id="3.10.20.30">
    <property type="match status" value="1"/>
</dbReference>
<dbReference type="Pfam" id="PF20256">
    <property type="entry name" value="MoCoBD_2"/>
    <property type="match status" value="1"/>
</dbReference>
<comment type="cofactor">
    <cofactor evidence="1 19">
        <name>FAD</name>
        <dbReference type="ChEBI" id="CHEBI:57692"/>
    </cofactor>
</comment>
<proteinExistence type="inferred from homology"/>
<dbReference type="InterPro" id="IPR016208">
    <property type="entry name" value="Ald_Oxase/xanthine_DH-like"/>
</dbReference>
<dbReference type="InterPro" id="IPR014307">
    <property type="entry name" value="Xanthine_DH_ssu"/>
</dbReference>
<evidence type="ECO:0000256" key="21">
    <source>
        <dbReference type="SAM" id="MobiDB-lite"/>
    </source>
</evidence>
<keyword evidence="25" id="KW-1185">Reference proteome</keyword>
<evidence type="ECO:0000256" key="5">
    <source>
        <dbReference type="ARBA" id="ARBA00022505"/>
    </source>
</evidence>
<dbReference type="GO" id="GO:0051537">
    <property type="term" value="F:2 iron, 2 sulfur cluster binding"/>
    <property type="evidence" value="ECO:0007669"/>
    <property type="project" value="UniProtKB-KW"/>
</dbReference>
<dbReference type="SUPFAM" id="SSF56003">
    <property type="entry name" value="Molybdenum cofactor-binding domain"/>
    <property type="match status" value="1"/>
</dbReference>
<dbReference type="InterPro" id="IPR016166">
    <property type="entry name" value="FAD-bd_PCMH"/>
</dbReference>
<dbReference type="InterPro" id="IPR001041">
    <property type="entry name" value="2Fe-2S_ferredoxin-type"/>
</dbReference>
<keyword evidence="8 20" id="KW-0479">Metal-binding</keyword>
<dbReference type="Pfam" id="PF02738">
    <property type="entry name" value="MoCoBD_1"/>
    <property type="match status" value="1"/>
</dbReference>
<feature type="binding site" evidence="19">
    <location>
        <position position="847"/>
    </location>
    <ligand>
        <name>substrate</name>
    </ligand>
</feature>
<dbReference type="FunFam" id="3.30.43.10:FF:000001">
    <property type="entry name" value="Xanthine dehydrogenase/oxidase"/>
    <property type="match status" value="1"/>
</dbReference>
<dbReference type="FunFam" id="3.10.20.30:FF:000015">
    <property type="entry name" value="Aldehyde oxidase 1"/>
    <property type="match status" value="1"/>
</dbReference>
<comment type="cofactor">
    <cofactor evidence="15">
        <name>[2Fe-2S] cluster</name>
        <dbReference type="ChEBI" id="CHEBI:190135"/>
    </cofactor>
</comment>
<dbReference type="FunFam" id="3.90.1170.50:FF:000001">
    <property type="entry name" value="Aldehyde oxidase 1"/>
    <property type="match status" value="1"/>
</dbReference>
<comment type="catalytic activity">
    <reaction evidence="17">
        <text>hypoxanthine + NAD(+) + H2O = xanthine + NADH + H(+)</text>
        <dbReference type="Rhea" id="RHEA:24670"/>
        <dbReference type="ChEBI" id="CHEBI:15377"/>
        <dbReference type="ChEBI" id="CHEBI:15378"/>
        <dbReference type="ChEBI" id="CHEBI:17368"/>
        <dbReference type="ChEBI" id="CHEBI:17712"/>
        <dbReference type="ChEBI" id="CHEBI:57540"/>
        <dbReference type="ChEBI" id="CHEBI:57945"/>
        <dbReference type="EC" id="1.17.1.4"/>
    </reaction>
</comment>
<dbReference type="PANTHER" id="PTHR45444">
    <property type="entry name" value="XANTHINE DEHYDROGENASE"/>
    <property type="match status" value="1"/>
</dbReference>
<evidence type="ECO:0000256" key="18">
    <source>
        <dbReference type="PIRSR" id="PIRSR000127-1"/>
    </source>
</evidence>
<evidence type="ECO:0000256" key="14">
    <source>
        <dbReference type="ARBA" id="ARBA00023140"/>
    </source>
</evidence>
<dbReference type="FunFam" id="3.30.465.10:FF:000004">
    <property type="entry name" value="Xanthine dehydrogenase/oxidase"/>
    <property type="match status" value="1"/>
</dbReference>
<feature type="binding site" evidence="20">
    <location>
        <position position="125"/>
    </location>
    <ligand>
        <name>[2Fe-2S] cluster</name>
        <dbReference type="ChEBI" id="CHEBI:190135"/>
        <label>2</label>
    </ligand>
</feature>
<keyword evidence="5 20" id="KW-0500">Molybdenum</keyword>
<feature type="binding site" evidence="19">
    <location>
        <position position="437"/>
    </location>
    <ligand>
        <name>FAD</name>
        <dbReference type="ChEBI" id="CHEBI:57692"/>
    </ligand>
</feature>
<evidence type="ECO:0000256" key="20">
    <source>
        <dbReference type="PIRSR" id="PIRSR000127-3"/>
    </source>
</evidence>
<dbReference type="FunFam" id="3.30.365.10:FF:000001">
    <property type="entry name" value="Xanthine dehydrogenase oxidase"/>
    <property type="match status" value="1"/>
</dbReference>
<dbReference type="GO" id="GO:0004854">
    <property type="term" value="F:xanthine dehydrogenase activity"/>
    <property type="evidence" value="ECO:0007669"/>
    <property type="project" value="UniProtKB-EC"/>
</dbReference>
<evidence type="ECO:0000256" key="8">
    <source>
        <dbReference type="ARBA" id="ARBA00022723"/>
    </source>
</evidence>
<dbReference type="InterPro" id="IPR037165">
    <property type="entry name" value="AldOxase/xan_DH_Mopterin-bd_sf"/>
</dbReference>
<comment type="cofactor">
    <cofactor evidence="20">
        <name>Mo-molybdopterin</name>
        <dbReference type="ChEBI" id="CHEBI:71302"/>
    </cofactor>
    <text evidence="20">Binds 1 Mo-molybdopterin (Mo-MPT) cofactor per subunit.</text>
</comment>
<feature type="binding site" evidence="19">
    <location>
        <position position="370"/>
    </location>
    <ligand>
        <name>FAD</name>
        <dbReference type="ChEBI" id="CHEBI:57692"/>
    </ligand>
</feature>
<dbReference type="SMART" id="SM01008">
    <property type="entry name" value="Ald_Xan_dh_C"/>
    <property type="match status" value="1"/>
</dbReference>
<dbReference type="EC" id="1.17.1.4" evidence="4"/>
<evidence type="ECO:0000256" key="2">
    <source>
        <dbReference type="ARBA" id="ARBA00004275"/>
    </source>
</evidence>
<dbReference type="FunFam" id="3.30.365.10:FF:000004">
    <property type="entry name" value="Xanthine dehydrogenase oxidase"/>
    <property type="match status" value="1"/>
</dbReference>
<evidence type="ECO:0000256" key="16">
    <source>
        <dbReference type="ARBA" id="ARBA00049017"/>
    </source>
</evidence>